<proteinExistence type="predicted"/>
<reference evidence="1 2" key="1">
    <citation type="submission" date="2018-06" db="EMBL/GenBank/DDBJ databases">
        <authorList>
            <consortium name="Pathogen Informatics"/>
            <person name="Doyle S."/>
        </authorList>
    </citation>
    <scope>NUCLEOTIDE SEQUENCE [LARGE SCALE GENOMIC DNA]</scope>
    <source>
        <strain evidence="1 2">NCTC12410</strain>
    </source>
</reference>
<protein>
    <submittedName>
        <fullName evidence="1">Uncharacterized protein</fullName>
    </submittedName>
</protein>
<accession>A0A377J2A6</accession>
<evidence type="ECO:0000313" key="1">
    <source>
        <dbReference type="EMBL" id="STO96611.1"/>
    </source>
</evidence>
<sequence>MEYLVFGSIILGFCIIAYSAYTATLENNK</sequence>
<dbReference type="EMBL" id="UGHV01000001">
    <property type="protein sequence ID" value="STO96611.1"/>
    <property type="molecule type" value="Genomic_DNA"/>
</dbReference>
<name>A0A377J2A6_9HELI</name>
<dbReference type="Proteomes" id="UP000254841">
    <property type="component" value="Unassembled WGS sequence"/>
</dbReference>
<evidence type="ECO:0000313" key="2">
    <source>
        <dbReference type="Proteomes" id="UP000254841"/>
    </source>
</evidence>
<dbReference type="AlphaFoldDB" id="A0A377J2A6"/>
<organism evidence="1 2">
    <name type="scientific">Helicobacter canis</name>
    <dbReference type="NCBI Taxonomy" id="29419"/>
    <lineage>
        <taxon>Bacteria</taxon>
        <taxon>Pseudomonadati</taxon>
        <taxon>Campylobacterota</taxon>
        <taxon>Epsilonproteobacteria</taxon>
        <taxon>Campylobacterales</taxon>
        <taxon>Helicobacteraceae</taxon>
        <taxon>Helicobacter</taxon>
    </lineage>
</organism>
<gene>
    <name evidence="1" type="ORF">NCTC12410_00425</name>
</gene>